<dbReference type="CDD" id="cd14707">
    <property type="entry name" value="bZIP_plant_BZIP46"/>
    <property type="match status" value="1"/>
</dbReference>
<dbReference type="SMART" id="SM00338">
    <property type="entry name" value="BRLZ"/>
    <property type="match status" value="1"/>
</dbReference>
<evidence type="ECO:0000313" key="6">
    <source>
        <dbReference type="EMBL" id="KAI3919973.1"/>
    </source>
</evidence>
<protein>
    <recommendedName>
        <fullName evidence="5">BZIP domain-containing protein</fullName>
    </recommendedName>
</protein>
<dbReference type="InterPro" id="IPR046347">
    <property type="entry name" value="bZIP_sf"/>
</dbReference>
<proteinExistence type="predicted"/>
<dbReference type="GO" id="GO:0003700">
    <property type="term" value="F:DNA-binding transcription factor activity"/>
    <property type="evidence" value="ECO:0007669"/>
    <property type="project" value="InterPro"/>
</dbReference>
<dbReference type="EMBL" id="JAJJMB010008870">
    <property type="protein sequence ID" value="KAI3919973.1"/>
    <property type="molecule type" value="Genomic_DNA"/>
</dbReference>
<dbReference type="FunFam" id="1.20.5.170:FF:000036">
    <property type="entry name" value="ABSCISIC ACID-INSENSITIVE 5-like protein 2"/>
    <property type="match status" value="1"/>
</dbReference>
<feature type="region of interest" description="Disordered" evidence="4">
    <location>
        <begin position="55"/>
        <end position="77"/>
    </location>
</feature>
<comment type="caution">
    <text evidence="6">The sequence shown here is derived from an EMBL/GenBank/DDBJ whole genome shotgun (WGS) entry which is preliminary data.</text>
</comment>
<organism evidence="6 7">
    <name type="scientific">Papaver atlanticum</name>
    <dbReference type="NCBI Taxonomy" id="357466"/>
    <lineage>
        <taxon>Eukaryota</taxon>
        <taxon>Viridiplantae</taxon>
        <taxon>Streptophyta</taxon>
        <taxon>Embryophyta</taxon>
        <taxon>Tracheophyta</taxon>
        <taxon>Spermatophyta</taxon>
        <taxon>Magnoliopsida</taxon>
        <taxon>Ranunculales</taxon>
        <taxon>Papaveraceae</taxon>
        <taxon>Papaveroideae</taxon>
        <taxon>Papaver</taxon>
    </lineage>
</organism>
<dbReference type="SUPFAM" id="SSF57959">
    <property type="entry name" value="Leucine zipper domain"/>
    <property type="match status" value="1"/>
</dbReference>
<keyword evidence="2" id="KW-0238">DNA-binding</keyword>
<dbReference type="Proteomes" id="UP001202328">
    <property type="component" value="Unassembled WGS sequence"/>
</dbReference>
<dbReference type="Pfam" id="PF00170">
    <property type="entry name" value="bZIP_1"/>
    <property type="match status" value="1"/>
</dbReference>
<gene>
    <name evidence="6" type="ORF">MKW98_001229</name>
</gene>
<dbReference type="InterPro" id="IPR004827">
    <property type="entry name" value="bZIP"/>
</dbReference>
<dbReference type="GO" id="GO:0045893">
    <property type="term" value="P:positive regulation of DNA-templated transcription"/>
    <property type="evidence" value="ECO:0007669"/>
    <property type="project" value="InterPro"/>
</dbReference>
<feature type="region of interest" description="Disordered" evidence="4">
    <location>
        <begin position="231"/>
        <end position="256"/>
    </location>
</feature>
<reference evidence="6" key="1">
    <citation type="submission" date="2022-04" db="EMBL/GenBank/DDBJ databases">
        <title>A functionally conserved STORR gene fusion in Papaver species that diverged 16.8 million years ago.</title>
        <authorList>
            <person name="Catania T."/>
        </authorList>
    </citation>
    <scope>NUCLEOTIDE SEQUENCE</scope>
    <source>
        <strain evidence="6">S-188037</strain>
    </source>
</reference>
<accession>A0AAD4SU26</accession>
<evidence type="ECO:0000259" key="5">
    <source>
        <dbReference type="PROSITE" id="PS50217"/>
    </source>
</evidence>
<evidence type="ECO:0000313" key="7">
    <source>
        <dbReference type="Proteomes" id="UP001202328"/>
    </source>
</evidence>
<dbReference type="AlphaFoldDB" id="A0AAD4SU26"/>
<dbReference type="InterPro" id="IPR043452">
    <property type="entry name" value="BZIP46-like"/>
</dbReference>
<sequence length="324" mass="36349">MDYPSSYYHPSKGVVWQGFNPYNSQFCLAKQTLEELEEDYLMKTDVRAATANENNPKFMSNINSGSSSSSSLSPPIASDSVSINQNGEVLAWDNYKVKPNDLIRGVEGCAIKSEVFSTEYNNNIYNPQPLMMNGGIMPQPIPELLSFQMVESTASIPVVEQKWGGFMECLSGVSGPTFLNQPPPDANGYMDNRGYVDNRLSHTLPMPMNDTNAKAMVVAADKKSMEKTMERRQKRMIKNRESAARSRARKQAHTNQLEHRVAELTKMNERLRKEISGGNNADTTQSKAMSELPTTSPHFLGTILMKFLYFHALVYCFRSRTTIA</sequence>
<dbReference type="PROSITE" id="PS50217">
    <property type="entry name" value="BZIP"/>
    <property type="match status" value="1"/>
</dbReference>
<dbReference type="PROSITE" id="PS00036">
    <property type="entry name" value="BZIP_BASIC"/>
    <property type="match status" value="1"/>
</dbReference>
<evidence type="ECO:0000256" key="2">
    <source>
        <dbReference type="ARBA" id="ARBA00023125"/>
    </source>
</evidence>
<dbReference type="Gene3D" id="1.20.5.170">
    <property type="match status" value="1"/>
</dbReference>
<name>A0AAD4SU26_9MAGN</name>
<keyword evidence="3" id="KW-0539">Nucleus</keyword>
<evidence type="ECO:0000256" key="4">
    <source>
        <dbReference type="SAM" id="MobiDB-lite"/>
    </source>
</evidence>
<keyword evidence="7" id="KW-1185">Reference proteome</keyword>
<dbReference type="GO" id="GO:0003677">
    <property type="term" value="F:DNA binding"/>
    <property type="evidence" value="ECO:0007669"/>
    <property type="project" value="UniProtKB-KW"/>
</dbReference>
<comment type="subcellular location">
    <subcellularLocation>
        <location evidence="1">Nucleus</location>
    </subcellularLocation>
</comment>
<feature type="compositionally biased region" description="Low complexity" evidence="4">
    <location>
        <begin position="60"/>
        <end position="77"/>
    </location>
</feature>
<dbReference type="PANTHER" id="PTHR22952:SF385">
    <property type="entry name" value="ABSCISIC ACID-INSENSITIVE 5-LIKE PROTEIN 2"/>
    <property type="match status" value="1"/>
</dbReference>
<dbReference type="PANTHER" id="PTHR22952">
    <property type="entry name" value="CAMP-RESPONSE ELEMENT BINDING PROTEIN-RELATED"/>
    <property type="match status" value="1"/>
</dbReference>
<evidence type="ECO:0000256" key="1">
    <source>
        <dbReference type="ARBA" id="ARBA00004123"/>
    </source>
</evidence>
<dbReference type="GO" id="GO:0005634">
    <property type="term" value="C:nucleus"/>
    <property type="evidence" value="ECO:0007669"/>
    <property type="project" value="UniProtKB-SubCell"/>
</dbReference>
<feature type="domain" description="BZIP" evidence="5">
    <location>
        <begin position="229"/>
        <end position="276"/>
    </location>
</feature>
<evidence type="ECO:0000256" key="3">
    <source>
        <dbReference type="ARBA" id="ARBA00023242"/>
    </source>
</evidence>